<gene>
    <name evidence="2" type="ORF">ECRASSUSDP1_LOCUS1765</name>
</gene>
<dbReference type="EMBL" id="CAMPGE010001659">
    <property type="protein sequence ID" value="CAI2360461.1"/>
    <property type="molecule type" value="Genomic_DNA"/>
</dbReference>
<keyword evidence="1" id="KW-1133">Transmembrane helix</keyword>
<accession>A0AAD1U5D0</accession>
<proteinExistence type="predicted"/>
<keyword evidence="1" id="KW-0812">Transmembrane</keyword>
<organism evidence="2 3">
    <name type="scientific">Euplotes crassus</name>
    <dbReference type="NCBI Taxonomy" id="5936"/>
    <lineage>
        <taxon>Eukaryota</taxon>
        <taxon>Sar</taxon>
        <taxon>Alveolata</taxon>
        <taxon>Ciliophora</taxon>
        <taxon>Intramacronucleata</taxon>
        <taxon>Spirotrichea</taxon>
        <taxon>Hypotrichia</taxon>
        <taxon>Euplotida</taxon>
        <taxon>Euplotidae</taxon>
        <taxon>Moneuplotes</taxon>
    </lineage>
</organism>
<evidence type="ECO:0000313" key="2">
    <source>
        <dbReference type="EMBL" id="CAI2360461.1"/>
    </source>
</evidence>
<reference evidence="2" key="1">
    <citation type="submission" date="2023-07" db="EMBL/GenBank/DDBJ databases">
        <authorList>
            <consortium name="AG Swart"/>
            <person name="Singh M."/>
            <person name="Singh A."/>
            <person name="Seah K."/>
            <person name="Emmerich C."/>
        </authorList>
    </citation>
    <scope>NUCLEOTIDE SEQUENCE</scope>
    <source>
        <strain evidence="2">DP1</strain>
    </source>
</reference>
<feature type="transmembrane region" description="Helical" evidence="1">
    <location>
        <begin position="62"/>
        <end position="83"/>
    </location>
</feature>
<keyword evidence="3" id="KW-1185">Reference proteome</keyword>
<evidence type="ECO:0000313" key="3">
    <source>
        <dbReference type="Proteomes" id="UP001295684"/>
    </source>
</evidence>
<feature type="transmembrane region" description="Helical" evidence="1">
    <location>
        <begin position="89"/>
        <end position="110"/>
    </location>
</feature>
<name>A0AAD1U5D0_EUPCR</name>
<dbReference type="AlphaFoldDB" id="A0AAD1U5D0"/>
<dbReference type="Proteomes" id="UP001295684">
    <property type="component" value="Unassembled WGS sequence"/>
</dbReference>
<protein>
    <submittedName>
        <fullName evidence="2">Uncharacterized protein</fullName>
    </submittedName>
</protein>
<evidence type="ECO:0000256" key="1">
    <source>
        <dbReference type="SAM" id="Phobius"/>
    </source>
</evidence>
<comment type="caution">
    <text evidence="2">The sequence shown here is derived from an EMBL/GenBank/DDBJ whole genome shotgun (WGS) entry which is preliminary data.</text>
</comment>
<keyword evidence="1" id="KW-0472">Membrane</keyword>
<sequence length="149" mass="17706">MECTIHIQKTFNFSDKCFSCSVLIFYFLNNYKLVLSSFFKESFINITIQRISKLHWLYLRNLFLIIEWIPIIIAFNFNFLVVFPKFITYLIPILFQIALFICLFQNFLLLEHFLVGFLLLCCSCFSCKTNQSNFLSTFSAKPDYCVKAF</sequence>